<sequence>MQPDVLKSDPVATLSAAELKAVFQRGWNNPQRVEGWVSAGLNAEFLDPECREAWKNLLHQATDNVPPGPLLDVGSGPGTLALMWAELGFAVTGVDFSPAMIAMARRIASERGVRATFVEGDAESLPFEGEQFSVISTRFVLFTLPHPGYAVRQWVDLLQPGGLLVIVGHTMPPGEKHQPSKQEIRPRWEPDENYKNALSQLPFLDHKESHVRVVMEAAGLRDITSLPMEDLLEVREEYRTRNESLSTSIPYVLVGRK</sequence>
<dbReference type="AlphaFoldDB" id="A0A934VRD6"/>
<feature type="domain" description="Methyltransferase type 11" evidence="1">
    <location>
        <begin position="71"/>
        <end position="166"/>
    </location>
</feature>
<dbReference type="InterPro" id="IPR013216">
    <property type="entry name" value="Methyltransf_11"/>
</dbReference>
<dbReference type="GO" id="GO:0032259">
    <property type="term" value="P:methylation"/>
    <property type="evidence" value="ECO:0007669"/>
    <property type="project" value="UniProtKB-KW"/>
</dbReference>
<gene>
    <name evidence="2" type="ORF">JIN85_11710</name>
</gene>
<dbReference type="Proteomes" id="UP000603141">
    <property type="component" value="Unassembled WGS sequence"/>
</dbReference>
<dbReference type="CDD" id="cd02440">
    <property type="entry name" value="AdoMet_MTases"/>
    <property type="match status" value="1"/>
</dbReference>
<dbReference type="Pfam" id="PF08241">
    <property type="entry name" value="Methyltransf_11"/>
    <property type="match status" value="1"/>
</dbReference>
<dbReference type="EMBL" id="JAENIJ010000017">
    <property type="protein sequence ID" value="MBK1883086.1"/>
    <property type="molecule type" value="Genomic_DNA"/>
</dbReference>
<dbReference type="InterPro" id="IPR029063">
    <property type="entry name" value="SAM-dependent_MTases_sf"/>
</dbReference>
<dbReference type="Gene3D" id="3.40.50.150">
    <property type="entry name" value="Vaccinia Virus protein VP39"/>
    <property type="match status" value="1"/>
</dbReference>
<keyword evidence="2" id="KW-0808">Transferase</keyword>
<evidence type="ECO:0000259" key="1">
    <source>
        <dbReference type="Pfam" id="PF08241"/>
    </source>
</evidence>
<comment type="caution">
    <text evidence="2">The sequence shown here is derived from an EMBL/GenBank/DDBJ whole genome shotgun (WGS) entry which is preliminary data.</text>
</comment>
<name>A0A934VRD6_9BACT</name>
<accession>A0A934VRD6</accession>
<dbReference type="PANTHER" id="PTHR43591">
    <property type="entry name" value="METHYLTRANSFERASE"/>
    <property type="match status" value="1"/>
</dbReference>
<dbReference type="SUPFAM" id="SSF53335">
    <property type="entry name" value="S-adenosyl-L-methionine-dependent methyltransferases"/>
    <property type="match status" value="1"/>
</dbReference>
<proteinExistence type="predicted"/>
<evidence type="ECO:0000313" key="3">
    <source>
        <dbReference type="Proteomes" id="UP000603141"/>
    </source>
</evidence>
<keyword evidence="2" id="KW-0489">Methyltransferase</keyword>
<dbReference type="RefSeq" id="WP_200270862.1">
    <property type="nucleotide sequence ID" value="NZ_JAENIJ010000017.1"/>
</dbReference>
<evidence type="ECO:0000313" key="2">
    <source>
        <dbReference type="EMBL" id="MBK1883086.1"/>
    </source>
</evidence>
<reference evidence="2" key="1">
    <citation type="submission" date="2021-01" db="EMBL/GenBank/DDBJ databases">
        <title>Modified the classification status of verrucomicrobia.</title>
        <authorList>
            <person name="Feng X."/>
        </authorList>
    </citation>
    <scope>NUCLEOTIDE SEQUENCE</scope>
    <source>
        <strain evidence="2">KCTC 22041</strain>
    </source>
</reference>
<organism evidence="2 3">
    <name type="scientific">Luteolibacter pohnpeiensis</name>
    <dbReference type="NCBI Taxonomy" id="454153"/>
    <lineage>
        <taxon>Bacteria</taxon>
        <taxon>Pseudomonadati</taxon>
        <taxon>Verrucomicrobiota</taxon>
        <taxon>Verrucomicrobiia</taxon>
        <taxon>Verrucomicrobiales</taxon>
        <taxon>Verrucomicrobiaceae</taxon>
        <taxon>Luteolibacter</taxon>
    </lineage>
</organism>
<protein>
    <submittedName>
        <fullName evidence="2">Methyltransferase domain-containing protein</fullName>
    </submittedName>
</protein>
<dbReference type="GO" id="GO:0008757">
    <property type="term" value="F:S-adenosylmethionine-dependent methyltransferase activity"/>
    <property type="evidence" value="ECO:0007669"/>
    <property type="project" value="InterPro"/>
</dbReference>
<keyword evidence="3" id="KW-1185">Reference proteome</keyword>